<comment type="caution">
    <text evidence="2">The sequence shown here is derived from an EMBL/GenBank/DDBJ whole genome shotgun (WGS) entry which is preliminary data.</text>
</comment>
<accession>A0ABV5YWZ2</accession>
<feature type="signal peptide" evidence="1">
    <location>
        <begin position="1"/>
        <end position="24"/>
    </location>
</feature>
<feature type="chain" id="PRO_5047538164" evidence="1">
    <location>
        <begin position="25"/>
        <end position="69"/>
    </location>
</feature>
<name>A0ABV5YWZ2_9ACTN</name>
<dbReference type="EMBL" id="JBHLZP010000753">
    <property type="protein sequence ID" value="MFB9839589.1"/>
    <property type="molecule type" value="Genomic_DNA"/>
</dbReference>
<dbReference type="Proteomes" id="UP001589627">
    <property type="component" value="Unassembled WGS sequence"/>
</dbReference>
<protein>
    <submittedName>
        <fullName evidence="2">Uncharacterized protein</fullName>
    </submittedName>
</protein>
<evidence type="ECO:0000313" key="2">
    <source>
        <dbReference type="EMBL" id="MFB9839589.1"/>
    </source>
</evidence>
<evidence type="ECO:0000313" key="3">
    <source>
        <dbReference type="Proteomes" id="UP001589627"/>
    </source>
</evidence>
<keyword evidence="3" id="KW-1185">Reference proteome</keyword>
<feature type="non-terminal residue" evidence="2">
    <location>
        <position position="69"/>
    </location>
</feature>
<sequence length="69" mass="6950">MTVRRGWVSAGVALAVLSAGTAWAAEPSAAGVPQTRTTRALAPGVPLTVIVRGSVSPGDYYTVNVGIPT</sequence>
<dbReference type="RefSeq" id="WP_378212732.1">
    <property type="nucleotide sequence ID" value="NZ_JBHLZP010000753.1"/>
</dbReference>
<reference evidence="2 3" key="1">
    <citation type="submission" date="2024-09" db="EMBL/GenBank/DDBJ databases">
        <authorList>
            <person name="Sun Q."/>
            <person name="Mori K."/>
        </authorList>
    </citation>
    <scope>NUCLEOTIDE SEQUENCE [LARGE SCALE GENOMIC DNA]</scope>
    <source>
        <strain evidence="2 3">TBRC 0563</strain>
    </source>
</reference>
<evidence type="ECO:0000256" key="1">
    <source>
        <dbReference type="SAM" id="SignalP"/>
    </source>
</evidence>
<organism evidence="2 3">
    <name type="scientific">Actinoallomurus acaciae</name>
    <dbReference type="NCBI Taxonomy" id="502577"/>
    <lineage>
        <taxon>Bacteria</taxon>
        <taxon>Bacillati</taxon>
        <taxon>Actinomycetota</taxon>
        <taxon>Actinomycetes</taxon>
        <taxon>Streptosporangiales</taxon>
        <taxon>Thermomonosporaceae</taxon>
        <taxon>Actinoallomurus</taxon>
    </lineage>
</organism>
<keyword evidence="1" id="KW-0732">Signal</keyword>
<proteinExistence type="predicted"/>
<gene>
    <name evidence="2" type="ORF">ACFFNX_46350</name>
</gene>